<evidence type="ECO:0000256" key="1">
    <source>
        <dbReference type="ARBA" id="ARBA00001946"/>
    </source>
</evidence>
<dbReference type="STRING" id="1798649.A3B13_02215"/>
<sequence length="142" mass="16743">MNGNQLFYIGLKAFIEKDGSVLALKDASIGLDFPGGKLKEEEWNLVESLRREVKEETGLDIEVGELFTAWRVKFPQHPIYKINDVFLLGFRCRYVGGEFKISDEHTDYKWLTKENYNQAWANADREKPHFKALEKYFKKKYR</sequence>
<dbReference type="InterPro" id="IPR000086">
    <property type="entry name" value="NUDIX_hydrolase_dom"/>
</dbReference>
<dbReference type="PANTHER" id="PTHR43046">
    <property type="entry name" value="GDP-MANNOSE MANNOSYL HYDROLASE"/>
    <property type="match status" value="1"/>
</dbReference>
<evidence type="ECO:0000256" key="2">
    <source>
        <dbReference type="ARBA" id="ARBA00022801"/>
    </source>
</evidence>
<accession>A0A1G2CGV1</accession>
<evidence type="ECO:0000259" key="3">
    <source>
        <dbReference type="PROSITE" id="PS51462"/>
    </source>
</evidence>
<keyword evidence="2" id="KW-0378">Hydrolase</keyword>
<evidence type="ECO:0000313" key="5">
    <source>
        <dbReference type="Proteomes" id="UP000176287"/>
    </source>
</evidence>
<dbReference type="InterPro" id="IPR015797">
    <property type="entry name" value="NUDIX_hydrolase-like_dom_sf"/>
</dbReference>
<evidence type="ECO:0000313" key="4">
    <source>
        <dbReference type="EMBL" id="OGZ00623.1"/>
    </source>
</evidence>
<dbReference type="AlphaFoldDB" id="A0A1G2CGV1"/>
<proteinExistence type="predicted"/>
<dbReference type="Proteomes" id="UP000176287">
    <property type="component" value="Unassembled WGS sequence"/>
</dbReference>
<dbReference type="PROSITE" id="PS51462">
    <property type="entry name" value="NUDIX"/>
    <property type="match status" value="1"/>
</dbReference>
<dbReference type="Gene3D" id="3.90.79.10">
    <property type="entry name" value="Nucleoside Triphosphate Pyrophosphohydrolase"/>
    <property type="match status" value="1"/>
</dbReference>
<dbReference type="GO" id="GO:0016787">
    <property type="term" value="F:hydrolase activity"/>
    <property type="evidence" value="ECO:0007669"/>
    <property type="project" value="UniProtKB-KW"/>
</dbReference>
<feature type="domain" description="Nudix hydrolase" evidence="3">
    <location>
        <begin position="4"/>
        <end position="137"/>
    </location>
</feature>
<dbReference type="Pfam" id="PF00293">
    <property type="entry name" value="NUDIX"/>
    <property type="match status" value="1"/>
</dbReference>
<gene>
    <name evidence="4" type="ORF">A3B13_02215</name>
</gene>
<comment type="cofactor">
    <cofactor evidence="1">
        <name>Mg(2+)</name>
        <dbReference type="ChEBI" id="CHEBI:18420"/>
    </cofactor>
</comment>
<dbReference type="PANTHER" id="PTHR43046:SF14">
    <property type="entry name" value="MUTT_NUDIX FAMILY PROTEIN"/>
    <property type="match status" value="1"/>
</dbReference>
<organism evidence="4 5">
    <name type="scientific">Candidatus Liptonbacteria bacterium RIFCSPLOWO2_01_FULL_45_15</name>
    <dbReference type="NCBI Taxonomy" id="1798649"/>
    <lineage>
        <taxon>Bacteria</taxon>
        <taxon>Candidatus Liptoniibacteriota</taxon>
    </lineage>
</organism>
<dbReference type="EMBL" id="MHKZ01000016">
    <property type="protein sequence ID" value="OGZ00623.1"/>
    <property type="molecule type" value="Genomic_DNA"/>
</dbReference>
<comment type="caution">
    <text evidence="4">The sequence shown here is derived from an EMBL/GenBank/DDBJ whole genome shotgun (WGS) entry which is preliminary data.</text>
</comment>
<reference evidence="4 5" key="1">
    <citation type="journal article" date="2016" name="Nat. Commun.">
        <title>Thousands of microbial genomes shed light on interconnected biogeochemical processes in an aquifer system.</title>
        <authorList>
            <person name="Anantharaman K."/>
            <person name="Brown C.T."/>
            <person name="Hug L.A."/>
            <person name="Sharon I."/>
            <person name="Castelle C.J."/>
            <person name="Probst A.J."/>
            <person name="Thomas B.C."/>
            <person name="Singh A."/>
            <person name="Wilkins M.J."/>
            <person name="Karaoz U."/>
            <person name="Brodie E.L."/>
            <person name="Williams K.H."/>
            <person name="Hubbard S.S."/>
            <person name="Banfield J.F."/>
        </authorList>
    </citation>
    <scope>NUCLEOTIDE SEQUENCE [LARGE SCALE GENOMIC DNA]</scope>
</reference>
<name>A0A1G2CGV1_9BACT</name>
<protein>
    <recommendedName>
        <fullName evidence="3">Nudix hydrolase domain-containing protein</fullName>
    </recommendedName>
</protein>
<dbReference type="SUPFAM" id="SSF55811">
    <property type="entry name" value="Nudix"/>
    <property type="match status" value="1"/>
</dbReference>